<feature type="region of interest" description="Disordered" evidence="1">
    <location>
        <begin position="1"/>
        <end position="39"/>
    </location>
</feature>
<feature type="region of interest" description="Disordered" evidence="1">
    <location>
        <begin position="71"/>
        <end position="99"/>
    </location>
</feature>
<name>A0A0B7G2R1_THACB</name>
<sequence length="99" mass="11389">MPPEDTSQTRRFAWATSQGCAPEPAEEHEPGLRRKEAESVRGHDHVIVFFKKKNNTFLPYERDRSYIRTRQTAQGTIQTGNSYEAHTTQPTTRNGTRRA</sequence>
<dbReference type="Proteomes" id="UP000059188">
    <property type="component" value="Unassembled WGS sequence"/>
</dbReference>
<keyword evidence="3" id="KW-1185">Reference proteome</keyword>
<proteinExistence type="predicted"/>
<protein>
    <submittedName>
        <fullName evidence="2">Uncharacterized protein</fullName>
    </submittedName>
</protein>
<evidence type="ECO:0000256" key="1">
    <source>
        <dbReference type="SAM" id="MobiDB-lite"/>
    </source>
</evidence>
<dbReference type="EMBL" id="LN679905">
    <property type="protein sequence ID" value="CEL63399.1"/>
    <property type="molecule type" value="Genomic_DNA"/>
</dbReference>
<gene>
    <name evidence="2" type="ORF">RSOLAG1IB_12655</name>
</gene>
<organism evidence="2 3">
    <name type="scientific">Thanatephorus cucumeris (strain AG1-IB / isolate 7/3/14)</name>
    <name type="common">Lettuce bottom rot fungus</name>
    <name type="synonym">Rhizoctonia solani</name>
    <dbReference type="NCBI Taxonomy" id="1108050"/>
    <lineage>
        <taxon>Eukaryota</taxon>
        <taxon>Fungi</taxon>
        <taxon>Dikarya</taxon>
        <taxon>Basidiomycota</taxon>
        <taxon>Agaricomycotina</taxon>
        <taxon>Agaricomycetes</taxon>
        <taxon>Cantharellales</taxon>
        <taxon>Ceratobasidiaceae</taxon>
        <taxon>Rhizoctonia</taxon>
        <taxon>Rhizoctonia solani AG-1</taxon>
    </lineage>
</organism>
<reference evidence="2 3" key="1">
    <citation type="submission" date="2014-11" db="EMBL/GenBank/DDBJ databases">
        <authorList>
            <person name="Wibberg Daniel"/>
        </authorList>
    </citation>
    <scope>NUCLEOTIDE SEQUENCE [LARGE SCALE GENOMIC DNA]</scope>
    <source>
        <strain evidence="2">Rhizoctonia solani AG1-IB 7/3/14</strain>
    </source>
</reference>
<dbReference type="AlphaFoldDB" id="A0A0B7G2R1"/>
<evidence type="ECO:0000313" key="2">
    <source>
        <dbReference type="EMBL" id="CEL63399.1"/>
    </source>
</evidence>
<feature type="compositionally biased region" description="Basic and acidic residues" evidence="1">
    <location>
        <begin position="25"/>
        <end position="39"/>
    </location>
</feature>
<evidence type="ECO:0000313" key="3">
    <source>
        <dbReference type="Proteomes" id="UP000059188"/>
    </source>
</evidence>
<accession>A0A0B7G2R1</accession>
<feature type="compositionally biased region" description="Polar residues" evidence="1">
    <location>
        <begin position="1"/>
        <end position="19"/>
    </location>
</feature>